<reference evidence="1" key="1">
    <citation type="submission" date="2022-05" db="EMBL/GenBank/DDBJ databases">
        <authorList>
            <person name="Cao W."/>
            <person name="Jia N."/>
            <person name="Lam T.T.-Y."/>
            <person name="Ni X."/>
            <person name="Liu J."/>
        </authorList>
    </citation>
    <scope>NUCLEOTIDE SEQUENCE</scope>
    <source>
        <strain evidence="1">TIGMIC 2</strain>
    </source>
</reference>
<protein>
    <submittedName>
        <fullName evidence="1">Uncharacterized protein</fullName>
    </submittedName>
</protein>
<dbReference type="EMBL" id="ON746402">
    <property type="protein sequence ID" value="UYL95338.1"/>
    <property type="molecule type" value="Genomic_RNA"/>
</dbReference>
<name>A0A9E7V1U7_9VIRU</name>
<organism evidence="1">
    <name type="scientific">Daqing Iflav tick virus 1</name>
    <dbReference type="NCBI Taxonomy" id="2972189"/>
    <lineage>
        <taxon>Viruses</taxon>
        <taxon>Riboviria</taxon>
        <taxon>Orthornavirae</taxon>
        <taxon>Pisuviricota</taxon>
        <taxon>Pisoniviricetes</taxon>
        <taxon>Picornavirales</taxon>
        <taxon>Iflaviridae</taxon>
    </lineage>
</organism>
<sequence>MAFFFSFEDQLNIDGSVMNQFNAIQGGLNLDAPLLVRVEEDEWPQPNSCVISKKKQRKERRKNEQREIPERILQRLEKKKNLYQLHQVRKIKGFAKRSEREYGPALVFDLESSLVPNRFELIVKRFDFAKGQFFELERFVLQDSKLNIAKQIKKKICEFSCLFYYRKFKVMSNRALKNYFEKFGKLESRRIHCDFSNVRFFFLKNGFNDLWNEMYKNVAFNLRSVCLEVEKRLHNYGFNFNLLKFSLKSNTTSYFNSLGFYLRNKIEKKVLEEKKKK</sequence>
<proteinExistence type="predicted"/>
<accession>A0A9E7V1U7</accession>
<evidence type="ECO:0000313" key="1">
    <source>
        <dbReference type="EMBL" id="UYL95338.1"/>
    </source>
</evidence>